<evidence type="ECO:0000256" key="1">
    <source>
        <dbReference type="ARBA" id="ARBA00001947"/>
    </source>
</evidence>
<gene>
    <name evidence="6" type="ORF">GB881_11865</name>
</gene>
<keyword evidence="7" id="KW-1185">Reference proteome</keyword>
<evidence type="ECO:0000256" key="4">
    <source>
        <dbReference type="ARBA" id="ARBA00022833"/>
    </source>
</evidence>
<dbReference type="PANTHER" id="PTHR46233:SF3">
    <property type="entry name" value="HYDROXYACYLGLUTATHIONE HYDROLASE GLOC"/>
    <property type="match status" value="1"/>
</dbReference>
<evidence type="ECO:0000313" key="7">
    <source>
        <dbReference type="Proteomes" id="UP000437709"/>
    </source>
</evidence>
<feature type="domain" description="Metallo-beta-lactamase" evidence="5">
    <location>
        <begin position="12"/>
        <end position="224"/>
    </location>
</feature>
<dbReference type="Pfam" id="PF00753">
    <property type="entry name" value="Lactamase_B"/>
    <property type="match status" value="1"/>
</dbReference>
<dbReference type="PANTHER" id="PTHR46233">
    <property type="entry name" value="HYDROXYACYLGLUTATHIONE HYDROLASE GLOC"/>
    <property type="match status" value="1"/>
</dbReference>
<sequence length="242" mass="24488">MQLLATTSTVLDTNCFVVAPDTGGDAVVVDPGAGSAGALRELLDAHELRVGAVVLTHGHADHLWDAAEVAGAAPVYLASPDHYRLDDPAAALGEPLGSMFTGLAATGWQRPATAAPFPAGCLREGGAELVPGVVVRAVPAPGHTEGSTILLVRGDMDAPDVLPELPGAAPAAAAEHLVAFCGDVIFAGSVGRTDLPGGDEREMAATLRTLVRALPPSTVLLPGHGPGTVLSHELATNPHLRS</sequence>
<comment type="caution">
    <text evidence="6">The sequence shown here is derived from an EMBL/GenBank/DDBJ whole genome shotgun (WGS) entry which is preliminary data.</text>
</comment>
<reference evidence="6 7" key="1">
    <citation type="submission" date="2019-10" db="EMBL/GenBank/DDBJ databases">
        <title>Georgenia wutianyii sp. nov. and Georgenia yuyongxinii sp. nov. isolated from plateau pika (Ochotona curzoniae) in the Qinghai-Tibet plateau of China.</title>
        <authorList>
            <person name="Tian Z."/>
        </authorList>
    </citation>
    <scope>NUCLEOTIDE SEQUENCE [LARGE SCALE GENOMIC DNA]</scope>
    <source>
        <strain evidence="6 7">JCM 19765</strain>
    </source>
</reference>
<dbReference type="GO" id="GO:0016787">
    <property type="term" value="F:hydrolase activity"/>
    <property type="evidence" value="ECO:0007669"/>
    <property type="project" value="UniProtKB-KW"/>
</dbReference>
<accession>A0A6N7ELK7</accession>
<evidence type="ECO:0000259" key="5">
    <source>
        <dbReference type="SMART" id="SM00849"/>
    </source>
</evidence>
<protein>
    <submittedName>
        <fullName evidence="6">MBL fold metallo-hydrolase</fullName>
    </submittedName>
</protein>
<dbReference type="EMBL" id="WHPC01000047">
    <property type="protein sequence ID" value="MPV37727.1"/>
    <property type="molecule type" value="Genomic_DNA"/>
</dbReference>
<dbReference type="Gene3D" id="3.60.15.10">
    <property type="entry name" value="Ribonuclease Z/Hydroxyacylglutathione hydrolase-like"/>
    <property type="match status" value="1"/>
</dbReference>
<dbReference type="GO" id="GO:0046872">
    <property type="term" value="F:metal ion binding"/>
    <property type="evidence" value="ECO:0007669"/>
    <property type="project" value="UniProtKB-KW"/>
</dbReference>
<dbReference type="AlphaFoldDB" id="A0A6N7ELK7"/>
<dbReference type="RefSeq" id="WP_152195404.1">
    <property type="nucleotide sequence ID" value="NZ_VUKD01000003.1"/>
</dbReference>
<proteinExistence type="predicted"/>
<keyword evidence="3 6" id="KW-0378">Hydrolase</keyword>
<dbReference type="SUPFAM" id="SSF56281">
    <property type="entry name" value="Metallo-hydrolase/oxidoreductase"/>
    <property type="match status" value="1"/>
</dbReference>
<evidence type="ECO:0000256" key="2">
    <source>
        <dbReference type="ARBA" id="ARBA00022723"/>
    </source>
</evidence>
<organism evidence="6 7">
    <name type="scientific">Georgenia subflava</name>
    <dbReference type="NCBI Taxonomy" id="1622177"/>
    <lineage>
        <taxon>Bacteria</taxon>
        <taxon>Bacillati</taxon>
        <taxon>Actinomycetota</taxon>
        <taxon>Actinomycetes</taxon>
        <taxon>Micrococcales</taxon>
        <taxon>Bogoriellaceae</taxon>
        <taxon>Georgenia</taxon>
    </lineage>
</organism>
<keyword evidence="4" id="KW-0862">Zinc</keyword>
<dbReference type="InterPro" id="IPR051453">
    <property type="entry name" value="MBL_Glyoxalase_II"/>
</dbReference>
<dbReference type="InterPro" id="IPR001279">
    <property type="entry name" value="Metallo-B-lactamas"/>
</dbReference>
<keyword evidence="2" id="KW-0479">Metal-binding</keyword>
<dbReference type="OrthoDB" id="2971563at2"/>
<dbReference type="Proteomes" id="UP000437709">
    <property type="component" value="Unassembled WGS sequence"/>
</dbReference>
<evidence type="ECO:0000313" key="6">
    <source>
        <dbReference type="EMBL" id="MPV37727.1"/>
    </source>
</evidence>
<evidence type="ECO:0000256" key="3">
    <source>
        <dbReference type="ARBA" id="ARBA00022801"/>
    </source>
</evidence>
<name>A0A6N7ELK7_9MICO</name>
<dbReference type="SMART" id="SM00849">
    <property type="entry name" value="Lactamase_B"/>
    <property type="match status" value="1"/>
</dbReference>
<dbReference type="InterPro" id="IPR036866">
    <property type="entry name" value="RibonucZ/Hydroxyglut_hydro"/>
</dbReference>
<dbReference type="CDD" id="cd06262">
    <property type="entry name" value="metallo-hydrolase-like_MBL-fold"/>
    <property type="match status" value="1"/>
</dbReference>
<comment type="cofactor">
    <cofactor evidence="1">
        <name>Zn(2+)</name>
        <dbReference type="ChEBI" id="CHEBI:29105"/>
    </cofactor>
</comment>